<name>W4K814_HETIT</name>
<protein>
    <submittedName>
        <fullName evidence="2">Uncharacterized protein</fullName>
    </submittedName>
</protein>
<accession>W4K814</accession>
<dbReference type="RefSeq" id="XP_009545040.1">
    <property type="nucleotide sequence ID" value="XM_009546745.1"/>
</dbReference>
<keyword evidence="4" id="KW-1185">Reference proteome</keyword>
<dbReference type="AlphaFoldDB" id="W4K814"/>
<evidence type="ECO:0000313" key="4">
    <source>
        <dbReference type="Proteomes" id="UP000030671"/>
    </source>
</evidence>
<dbReference type="EMBL" id="KI925458">
    <property type="protein sequence ID" value="ETW81967.1"/>
    <property type="molecule type" value="Genomic_DNA"/>
</dbReference>
<proteinExistence type="predicted"/>
<dbReference type="OrthoDB" id="3260546at2759"/>
<organism evidence="2 4">
    <name type="scientific">Heterobasidion irregulare (strain TC 32-1)</name>
    <dbReference type="NCBI Taxonomy" id="747525"/>
    <lineage>
        <taxon>Eukaryota</taxon>
        <taxon>Fungi</taxon>
        <taxon>Dikarya</taxon>
        <taxon>Basidiomycota</taxon>
        <taxon>Agaricomycotina</taxon>
        <taxon>Agaricomycetes</taxon>
        <taxon>Russulales</taxon>
        <taxon>Bondarzewiaceae</taxon>
        <taxon>Heterobasidion</taxon>
        <taxon>Heterobasidion annosum species complex</taxon>
    </lineage>
</organism>
<dbReference type="HOGENOM" id="CLU_2223604_0_0_1"/>
<gene>
    <name evidence="3" type="ORF">HETIRDRAFT_450487</name>
    <name evidence="2" type="ORF">HETIRDRAFT_451633</name>
</gene>
<sequence>MAPPTMPARGDRSAPTFDPSRPRTLRRYFADLDFHFVRSAVNSDLERKRHACRFADLDTSDLWESLPTFSDHAKTYQDFCDSVYKLYPAGSALAHWGIWASITEDF</sequence>
<dbReference type="KEGG" id="hir:HETIRDRAFT_450487"/>
<reference evidence="2 4" key="1">
    <citation type="journal article" date="2012" name="New Phytol.">
        <title>Insight into trade-off between wood decay and parasitism from the genome of a fungal forest pathogen.</title>
        <authorList>
            <person name="Olson A."/>
            <person name="Aerts A."/>
            <person name="Asiegbu F."/>
            <person name="Belbahri L."/>
            <person name="Bouzid O."/>
            <person name="Broberg A."/>
            <person name="Canback B."/>
            <person name="Coutinho P.M."/>
            <person name="Cullen D."/>
            <person name="Dalman K."/>
            <person name="Deflorio G."/>
            <person name="van Diepen L.T."/>
            <person name="Dunand C."/>
            <person name="Duplessis S."/>
            <person name="Durling M."/>
            <person name="Gonthier P."/>
            <person name="Grimwood J."/>
            <person name="Fossdal C.G."/>
            <person name="Hansson D."/>
            <person name="Henrissat B."/>
            <person name="Hietala A."/>
            <person name="Himmelstrand K."/>
            <person name="Hoffmeister D."/>
            <person name="Hogberg N."/>
            <person name="James T.Y."/>
            <person name="Karlsson M."/>
            <person name="Kohler A."/>
            <person name="Kues U."/>
            <person name="Lee Y.H."/>
            <person name="Lin Y.C."/>
            <person name="Lind M."/>
            <person name="Lindquist E."/>
            <person name="Lombard V."/>
            <person name="Lucas S."/>
            <person name="Lunden K."/>
            <person name="Morin E."/>
            <person name="Murat C."/>
            <person name="Park J."/>
            <person name="Raffaello T."/>
            <person name="Rouze P."/>
            <person name="Salamov A."/>
            <person name="Schmutz J."/>
            <person name="Solheim H."/>
            <person name="Stahlberg J."/>
            <person name="Velez H."/>
            <person name="de Vries R.P."/>
            <person name="Wiebenga A."/>
            <person name="Woodward S."/>
            <person name="Yakovlev I."/>
            <person name="Garbelotto M."/>
            <person name="Martin F."/>
            <person name="Grigoriev I.V."/>
            <person name="Stenlid J."/>
        </authorList>
    </citation>
    <scope>NUCLEOTIDE SEQUENCE [LARGE SCALE GENOMIC DNA]</scope>
    <source>
        <strain evidence="2 4">TC 32-1</strain>
    </source>
</reference>
<evidence type="ECO:0000313" key="3">
    <source>
        <dbReference type="EMBL" id="ETW82709.1"/>
    </source>
</evidence>
<dbReference type="GeneID" id="20676052"/>
<dbReference type="EMBL" id="KI925457">
    <property type="protein sequence ID" value="ETW82709.1"/>
    <property type="molecule type" value="Genomic_DNA"/>
</dbReference>
<evidence type="ECO:0000313" key="2">
    <source>
        <dbReference type="EMBL" id="ETW81967.1"/>
    </source>
</evidence>
<dbReference type="Proteomes" id="UP000030671">
    <property type="component" value="Unassembled WGS sequence"/>
</dbReference>
<dbReference type="GeneID" id="20676178"/>
<evidence type="ECO:0000256" key="1">
    <source>
        <dbReference type="SAM" id="MobiDB-lite"/>
    </source>
</evidence>
<dbReference type="KEGG" id="hir:HETIRDRAFT_451633"/>
<dbReference type="RefSeq" id="XP_009546557.1">
    <property type="nucleotide sequence ID" value="XM_009548262.1"/>
</dbReference>
<feature type="region of interest" description="Disordered" evidence="1">
    <location>
        <begin position="1"/>
        <end position="20"/>
    </location>
</feature>